<feature type="transmembrane region" description="Helical" evidence="1">
    <location>
        <begin position="77"/>
        <end position="97"/>
    </location>
</feature>
<dbReference type="KEGG" id="hlt:I7X12_17245"/>
<dbReference type="RefSeq" id="WP_198061265.1">
    <property type="nucleotide sequence ID" value="NZ_CP065856.1"/>
</dbReference>
<evidence type="ECO:0000313" key="3">
    <source>
        <dbReference type="Proteomes" id="UP000595001"/>
    </source>
</evidence>
<dbReference type="AlphaFoldDB" id="A0A7T3FXJ3"/>
<reference evidence="2 3" key="1">
    <citation type="submission" date="2020-12" db="EMBL/GenBank/DDBJ databases">
        <title>Halosimplex halophilum sp. nov. and Halosimplex salinum sp. nov., two new members of the genus Halosimplex.</title>
        <authorList>
            <person name="Cui H.L."/>
        </authorList>
    </citation>
    <scope>NUCLEOTIDE SEQUENCE [LARGE SCALE GENOMIC DNA]</scope>
    <source>
        <strain evidence="2 3">YGH94</strain>
    </source>
</reference>
<accession>A0A7T3FXJ3</accession>
<keyword evidence="1" id="KW-1133">Transmembrane helix</keyword>
<evidence type="ECO:0008006" key="4">
    <source>
        <dbReference type="Google" id="ProtNLM"/>
    </source>
</evidence>
<name>A0A7T3FXJ3_9EURY</name>
<feature type="transmembrane region" description="Helical" evidence="1">
    <location>
        <begin position="130"/>
        <end position="151"/>
    </location>
</feature>
<feature type="transmembrane region" description="Helical" evidence="1">
    <location>
        <begin position="25"/>
        <end position="42"/>
    </location>
</feature>
<organism evidence="2 3">
    <name type="scientific">Halosimplex litoreum</name>
    <dbReference type="NCBI Taxonomy" id="1198301"/>
    <lineage>
        <taxon>Archaea</taxon>
        <taxon>Methanobacteriati</taxon>
        <taxon>Methanobacteriota</taxon>
        <taxon>Stenosarchaea group</taxon>
        <taxon>Halobacteria</taxon>
        <taxon>Halobacteriales</taxon>
        <taxon>Haloarculaceae</taxon>
        <taxon>Halosimplex</taxon>
    </lineage>
</organism>
<dbReference type="GeneID" id="60590276"/>
<keyword evidence="3" id="KW-1185">Reference proteome</keyword>
<sequence length="298" mass="31824">MSDPTSVRRSSALRLPRGVAERTRWLDLLALLAVPLVLVAVFELPETLRRSLAFEYTDPSITAAFVSAYVHVGPAHLLTNVGGYLLVVPTAYLLSVASGHRRRFFLAFATFLVAFPPVLSYLNLAAVRTASGLGFSGVLLAFVGYLAYAIAEHLQVNLRIGPTTSVAPTLFFLGFAVAAPLSVRSVTVDRATVALGTGGLVLATLLSALLFALSAADESGSLRRRLRLATARRGSFELGVLSLGLFLAFQFVAFPPRPTAGPGTVNLYTHLLGYALGFMVTYVSVQLFARLDAGRPAR</sequence>
<evidence type="ECO:0000313" key="2">
    <source>
        <dbReference type="EMBL" id="QPV62461.1"/>
    </source>
</evidence>
<keyword evidence="1" id="KW-0472">Membrane</keyword>
<feature type="transmembrane region" description="Helical" evidence="1">
    <location>
        <begin position="267"/>
        <end position="289"/>
    </location>
</feature>
<dbReference type="Proteomes" id="UP000595001">
    <property type="component" value="Chromosome"/>
</dbReference>
<keyword evidence="1" id="KW-0812">Transmembrane</keyword>
<feature type="transmembrane region" description="Helical" evidence="1">
    <location>
        <begin position="236"/>
        <end position="255"/>
    </location>
</feature>
<feature type="transmembrane region" description="Helical" evidence="1">
    <location>
        <begin position="193"/>
        <end position="215"/>
    </location>
</feature>
<gene>
    <name evidence="2" type="ORF">I7X12_17245</name>
</gene>
<proteinExistence type="predicted"/>
<feature type="transmembrane region" description="Helical" evidence="1">
    <location>
        <begin position="163"/>
        <end position="181"/>
    </location>
</feature>
<evidence type="ECO:0000256" key="1">
    <source>
        <dbReference type="SAM" id="Phobius"/>
    </source>
</evidence>
<dbReference type="OrthoDB" id="313547at2157"/>
<protein>
    <recommendedName>
        <fullName evidence="4">Rhomboid family intramembrane serine protease</fullName>
    </recommendedName>
</protein>
<feature type="transmembrane region" description="Helical" evidence="1">
    <location>
        <begin position="104"/>
        <end position="124"/>
    </location>
</feature>
<dbReference type="EMBL" id="CP065856">
    <property type="protein sequence ID" value="QPV62461.1"/>
    <property type="molecule type" value="Genomic_DNA"/>
</dbReference>